<dbReference type="EMBL" id="BLAL01000338">
    <property type="protein sequence ID" value="GET04010.1"/>
    <property type="molecule type" value="Genomic_DNA"/>
</dbReference>
<reference evidence="1" key="1">
    <citation type="submission" date="2019-10" db="EMBL/GenBank/DDBJ databases">
        <title>Conservation and host-specific expression of non-tandemly repeated heterogenous ribosome RNA gene in arbuscular mycorrhizal fungi.</title>
        <authorList>
            <person name="Maeda T."/>
            <person name="Kobayashi Y."/>
            <person name="Nakagawa T."/>
            <person name="Ezawa T."/>
            <person name="Yamaguchi K."/>
            <person name="Bino T."/>
            <person name="Nishimoto Y."/>
            <person name="Shigenobu S."/>
            <person name="Kawaguchi M."/>
        </authorList>
    </citation>
    <scope>NUCLEOTIDE SEQUENCE</scope>
    <source>
        <strain evidence="1">HR1</strain>
    </source>
</reference>
<proteinExistence type="predicted"/>
<organism evidence="1 2">
    <name type="scientific">Rhizophagus clarus</name>
    <dbReference type="NCBI Taxonomy" id="94130"/>
    <lineage>
        <taxon>Eukaryota</taxon>
        <taxon>Fungi</taxon>
        <taxon>Fungi incertae sedis</taxon>
        <taxon>Mucoromycota</taxon>
        <taxon>Glomeromycotina</taxon>
        <taxon>Glomeromycetes</taxon>
        <taxon>Glomerales</taxon>
        <taxon>Glomeraceae</taxon>
        <taxon>Rhizophagus</taxon>
    </lineage>
</organism>
<name>A0A8H3MJM5_9GLOM</name>
<gene>
    <name evidence="1" type="ORF">RCL2_003031100</name>
</gene>
<evidence type="ECO:0000313" key="1">
    <source>
        <dbReference type="EMBL" id="GET04010.1"/>
    </source>
</evidence>
<protein>
    <submittedName>
        <fullName evidence="1">Uncharacterized protein</fullName>
    </submittedName>
</protein>
<sequence>MILILPKNFGLELGNGENFDLELGNGEDFGLKLENGEDFDLELGNGDRRMFLKGKRVFIFLYKNVLV</sequence>
<comment type="caution">
    <text evidence="1">The sequence shown here is derived from an EMBL/GenBank/DDBJ whole genome shotgun (WGS) entry which is preliminary data.</text>
</comment>
<accession>A0A8H3MJM5</accession>
<dbReference type="OrthoDB" id="2349472at2759"/>
<dbReference type="AlphaFoldDB" id="A0A8H3MJM5"/>
<evidence type="ECO:0000313" key="2">
    <source>
        <dbReference type="Proteomes" id="UP000615446"/>
    </source>
</evidence>
<dbReference type="Proteomes" id="UP000615446">
    <property type="component" value="Unassembled WGS sequence"/>
</dbReference>